<organism evidence="5 7">
    <name type="scientific">Rotaria sordida</name>
    <dbReference type="NCBI Taxonomy" id="392033"/>
    <lineage>
        <taxon>Eukaryota</taxon>
        <taxon>Metazoa</taxon>
        <taxon>Spiralia</taxon>
        <taxon>Gnathifera</taxon>
        <taxon>Rotifera</taxon>
        <taxon>Eurotatoria</taxon>
        <taxon>Bdelloidea</taxon>
        <taxon>Philodinida</taxon>
        <taxon>Philodinidae</taxon>
        <taxon>Rotaria</taxon>
    </lineage>
</organism>
<dbReference type="Gene3D" id="1.25.40.20">
    <property type="entry name" value="Ankyrin repeat-containing domain"/>
    <property type="match status" value="1"/>
</dbReference>
<evidence type="ECO:0000256" key="4">
    <source>
        <dbReference type="SAM" id="MobiDB-lite"/>
    </source>
</evidence>
<proteinExistence type="predicted"/>
<dbReference type="SMART" id="SM00248">
    <property type="entry name" value="ANK"/>
    <property type="match status" value="1"/>
</dbReference>
<dbReference type="Proteomes" id="UP000663870">
    <property type="component" value="Unassembled WGS sequence"/>
</dbReference>
<dbReference type="Proteomes" id="UP000663854">
    <property type="component" value="Unassembled WGS sequence"/>
</dbReference>
<feature type="repeat" description="ANK" evidence="3">
    <location>
        <begin position="432"/>
        <end position="464"/>
    </location>
</feature>
<dbReference type="AlphaFoldDB" id="A0A815BMP8"/>
<feature type="region of interest" description="Disordered" evidence="4">
    <location>
        <begin position="1"/>
        <end position="57"/>
    </location>
</feature>
<evidence type="ECO:0000313" key="7">
    <source>
        <dbReference type="Proteomes" id="UP000663854"/>
    </source>
</evidence>
<dbReference type="Pfam" id="PF12796">
    <property type="entry name" value="Ank_2"/>
    <property type="match status" value="1"/>
</dbReference>
<name>A0A815BMP8_9BILA</name>
<evidence type="ECO:0000256" key="1">
    <source>
        <dbReference type="ARBA" id="ARBA00022737"/>
    </source>
</evidence>
<dbReference type="EMBL" id="CAJNOH010002092">
    <property type="protein sequence ID" value="CAF1271906.1"/>
    <property type="molecule type" value="Genomic_DNA"/>
</dbReference>
<dbReference type="SUPFAM" id="SSF48403">
    <property type="entry name" value="Ankyrin repeat"/>
    <property type="match status" value="1"/>
</dbReference>
<keyword evidence="2 3" id="KW-0040">ANK repeat</keyword>
<gene>
    <name evidence="6" type="ORF">JXQ802_LOCUS43674</name>
    <name evidence="5" type="ORF">PYM288_LOCUS28425</name>
</gene>
<accession>A0A815BMP8</accession>
<keyword evidence="8" id="KW-1185">Reference proteome</keyword>
<dbReference type="InterPro" id="IPR002110">
    <property type="entry name" value="Ankyrin_rpt"/>
</dbReference>
<reference evidence="5" key="1">
    <citation type="submission" date="2021-02" db="EMBL/GenBank/DDBJ databases">
        <authorList>
            <person name="Nowell W R."/>
        </authorList>
    </citation>
    <scope>NUCLEOTIDE SEQUENCE</scope>
</reference>
<feature type="region of interest" description="Disordered" evidence="4">
    <location>
        <begin position="332"/>
        <end position="378"/>
    </location>
</feature>
<evidence type="ECO:0000256" key="3">
    <source>
        <dbReference type="PROSITE-ProRule" id="PRU00023"/>
    </source>
</evidence>
<feature type="compositionally biased region" description="Acidic residues" evidence="4">
    <location>
        <begin position="1"/>
        <end position="18"/>
    </location>
</feature>
<evidence type="ECO:0000313" key="6">
    <source>
        <dbReference type="EMBL" id="CAF1551506.1"/>
    </source>
</evidence>
<evidence type="ECO:0000256" key="2">
    <source>
        <dbReference type="ARBA" id="ARBA00023043"/>
    </source>
</evidence>
<sequence length="611" mass="68739">MEIEVEEEEEVVHEEEQTDQLQKVEEEEEEEKEEEEAEEEEEEAEEEEKHYNLRTRRKLPVQIEAPKLKPRSRRTVNRAAEVDSTSLVKCETEENQASSSTRTLRSRSQLAVPAVKTRSIYATTTSTTVRSIQYAEIKELIEERINNHHQTEKAARYLCNSEEEVDIIELLTSLDELSAQPKSGKLLKALTERQSTQARFLTARDFEDGSLAWKKLNNKPAVYAVTVCIPRPVYNSMMDDETLRNSRVLQTAFFDKMEPVVHLRGKIAAKTHETKCKPIEGSNNTITNGYELAVAKTHATLSATRIGPDGRSITGYDIIMYYKAIDKNMSAAKPKPKAGASSVSKLKSTTTVTTSKTSNEGASSSKPHPLGSTKSEKHLHTTTPVVKDSAITQSTAPKPSKFYFACRNNDIDTVTSLLPTITLEGINQIEPNGSTALHAAAYYGNKEIVKLLLSKGTQRMIKNVHGYTPYDEAKTGDIKKLFQRVEASGSEPRNRFAGVKGPSYEWIFVKSDPSSYASFNRESLWKCRNDEEFDRLCRGIQQYYINENGPLADVEPIESVRLFIDTAIKNNDPTQVVRAYTAETGFYNRVNTDLAQIPAHWSGTKHERNIA</sequence>
<dbReference type="InterPro" id="IPR036770">
    <property type="entry name" value="Ankyrin_rpt-contain_sf"/>
</dbReference>
<feature type="compositionally biased region" description="Acidic residues" evidence="4">
    <location>
        <begin position="25"/>
        <end position="46"/>
    </location>
</feature>
<protein>
    <submittedName>
        <fullName evidence="5">Uncharacterized protein</fullName>
    </submittedName>
</protein>
<dbReference type="PROSITE" id="PS50088">
    <property type="entry name" value="ANK_REPEAT"/>
    <property type="match status" value="1"/>
</dbReference>
<evidence type="ECO:0000313" key="8">
    <source>
        <dbReference type="Proteomes" id="UP000663870"/>
    </source>
</evidence>
<dbReference type="EMBL" id="CAJNOL010003200">
    <property type="protein sequence ID" value="CAF1551506.1"/>
    <property type="molecule type" value="Genomic_DNA"/>
</dbReference>
<dbReference type="PANTHER" id="PTHR24161:SF85">
    <property type="entry name" value="PALMITOYLTRANSFERASE HIP14"/>
    <property type="match status" value="1"/>
</dbReference>
<feature type="compositionally biased region" description="Low complexity" evidence="4">
    <location>
        <begin position="332"/>
        <end position="358"/>
    </location>
</feature>
<comment type="caution">
    <text evidence="5">The sequence shown here is derived from an EMBL/GenBank/DDBJ whole genome shotgun (WGS) entry which is preliminary data.</text>
</comment>
<dbReference type="PROSITE" id="PS50297">
    <property type="entry name" value="ANK_REP_REGION"/>
    <property type="match status" value="1"/>
</dbReference>
<evidence type="ECO:0000313" key="5">
    <source>
        <dbReference type="EMBL" id="CAF1271906.1"/>
    </source>
</evidence>
<dbReference type="PANTHER" id="PTHR24161">
    <property type="entry name" value="ANK_REP_REGION DOMAIN-CONTAINING PROTEIN-RELATED"/>
    <property type="match status" value="1"/>
</dbReference>
<keyword evidence="1" id="KW-0677">Repeat</keyword>